<dbReference type="EMBL" id="FMZE01000001">
    <property type="protein sequence ID" value="SDC01007.1"/>
    <property type="molecule type" value="Genomic_DNA"/>
</dbReference>
<dbReference type="AlphaFoldDB" id="A0A1G6I390"/>
<proteinExistence type="predicted"/>
<reference evidence="1 2" key="1">
    <citation type="submission" date="2016-10" db="EMBL/GenBank/DDBJ databases">
        <authorList>
            <person name="de Groot N.N."/>
        </authorList>
    </citation>
    <scope>NUCLEOTIDE SEQUENCE [LARGE SCALE GENOMIC DNA]</scope>
    <source>
        <strain evidence="1 2">CGMCC 4.5506</strain>
    </source>
</reference>
<dbReference type="InterPro" id="IPR050181">
    <property type="entry name" value="Cold_shock_domain"/>
</dbReference>
<dbReference type="PRINTS" id="PR00050">
    <property type="entry name" value="COLDSHOCK"/>
</dbReference>
<dbReference type="CDD" id="cd04458">
    <property type="entry name" value="CSP_CDS"/>
    <property type="match status" value="1"/>
</dbReference>
<dbReference type="GO" id="GO:0003676">
    <property type="term" value="F:nucleic acid binding"/>
    <property type="evidence" value="ECO:0007669"/>
    <property type="project" value="InterPro"/>
</dbReference>
<evidence type="ECO:0000313" key="2">
    <source>
        <dbReference type="Proteomes" id="UP000199494"/>
    </source>
</evidence>
<dbReference type="SMART" id="SM00357">
    <property type="entry name" value="CSP"/>
    <property type="match status" value="1"/>
</dbReference>
<dbReference type="Pfam" id="PF00313">
    <property type="entry name" value="CSD"/>
    <property type="match status" value="1"/>
</dbReference>
<dbReference type="Gene3D" id="2.40.50.140">
    <property type="entry name" value="Nucleic acid-binding proteins"/>
    <property type="match status" value="1"/>
</dbReference>
<dbReference type="STRING" id="530584.SAMN05421630_10145"/>
<accession>A0A1G6I390</accession>
<protein>
    <submittedName>
        <fullName evidence="1">Cold shock protein, CspA family</fullName>
    </submittedName>
</protein>
<dbReference type="InterPro" id="IPR011129">
    <property type="entry name" value="CSD"/>
</dbReference>
<sequence length="160" mass="18046">MVGLPWRWFAVWSRWSWMGFGVVAGKVVRFDEFRGYGFVAPDTGGEDVFIHVNDLDFDKRLLGMGARVEFDIEDGDRGLKASRVQILEQAVAEPQARQFAHRAESSSDEDGLCDVLSAREYLSELTETLLTAEPTLTAQQIVRIRQNLTEVARGHGWVES</sequence>
<dbReference type="PROSITE" id="PS51857">
    <property type="entry name" value="CSD_2"/>
    <property type="match status" value="1"/>
</dbReference>
<dbReference type="PANTHER" id="PTHR11544">
    <property type="entry name" value="COLD SHOCK DOMAIN CONTAINING PROTEINS"/>
    <property type="match status" value="1"/>
</dbReference>
<keyword evidence="2" id="KW-1185">Reference proteome</keyword>
<name>A0A1G6I390_9PSEU</name>
<dbReference type="InterPro" id="IPR002059">
    <property type="entry name" value="CSP_DNA-bd"/>
</dbReference>
<evidence type="ECO:0000313" key="1">
    <source>
        <dbReference type="EMBL" id="SDC01007.1"/>
    </source>
</evidence>
<organism evidence="1 2">
    <name type="scientific">Prauserella marina</name>
    <dbReference type="NCBI Taxonomy" id="530584"/>
    <lineage>
        <taxon>Bacteria</taxon>
        <taxon>Bacillati</taxon>
        <taxon>Actinomycetota</taxon>
        <taxon>Actinomycetes</taxon>
        <taxon>Pseudonocardiales</taxon>
        <taxon>Pseudonocardiaceae</taxon>
        <taxon>Prauserella</taxon>
    </lineage>
</organism>
<dbReference type="Proteomes" id="UP000199494">
    <property type="component" value="Unassembled WGS sequence"/>
</dbReference>
<gene>
    <name evidence="1" type="ORF">SAMN05421630_10145</name>
</gene>
<dbReference type="InterPro" id="IPR012340">
    <property type="entry name" value="NA-bd_OB-fold"/>
</dbReference>
<dbReference type="SUPFAM" id="SSF50249">
    <property type="entry name" value="Nucleic acid-binding proteins"/>
    <property type="match status" value="1"/>
</dbReference>